<dbReference type="PANTHER" id="PTHR21022:SF19">
    <property type="entry name" value="PREPHENATE DEHYDRATASE-RELATED"/>
    <property type="match status" value="1"/>
</dbReference>
<dbReference type="AlphaFoldDB" id="A0A811RPS2"/>
<evidence type="ECO:0000256" key="5">
    <source>
        <dbReference type="ARBA" id="ARBA00023136"/>
    </source>
</evidence>
<keyword evidence="2" id="KW-0028">Amino-acid biosynthesis</keyword>
<keyword evidence="12" id="KW-1185">Reference proteome</keyword>
<dbReference type="GO" id="GO:0009507">
    <property type="term" value="C:chloroplast"/>
    <property type="evidence" value="ECO:0007669"/>
    <property type="project" value="TreeGrafter"/>
</dbReference>
<dbReference type="SUPFAM" id="SSF53850">
    <property type="entry name" value="Periplasmic binding protein-like II"/>
    <property type="match status" value="1"/>
</dbReference>
<evidence type="ECO:0000313" key="12">
    <source>
        <dbReference type="Proteomes" id="UP000604825"/>
    </source>
</evidence>
<evidence type="ECO:0000313" key="11">
    <source>
        <dbReference type="EMBL" id="CAD6271647.1"/>
    </source>
</evidence>
<keyword evidence="6" id="KW-0057">Aromatic amino acid biosynthesis</keyword>
<name>A0A811RPS2_9POAL</name>
<feature type="domain" description="Prephenate dehydratase" evidence="10">
    <location>
        <begin position="1"/>
        <end position="182"/>
    </location>
</feature>
<evidence type="ECO:0000256" key="9">
    <source>
        <dbReference type="ARBA" id="ARBA00029440"/>
    </source>
</evidence>
<dbReference type="Gene3D" id="3.40.190.10">
    <property type="entry name" value="Periplasmic binding protein-like II"/>
    <property type="match status" value="1"/>
</dbReference>
<evidence type="ECO:0000256" key="7">
    <source>
        <dbReference type="ARBA" id="ARBA00023222"/>
    </source>
</evidence>
<evidence type="ECO:0000256" key="3">
    <source>
        <dbReference type="ARBA" id="ARBA00022692"/>
    </source>
</evidence>
<evidence type="ECO:0000259" key="10">
    <source>
        <dbReference type="PROSITE" id="PS51171"/>
    </source>
</evidence>
<dbReference type="OrthoDB" id="445896at2759"/>
<gene>
    <name evidence="11" type="ORF">NCGR_LOCUS54933</name>
</gene>
<accession>A0A811RPS2</accession>
<dbReference type="Pfam" id="PF00800">
    <property type="entry name" value="PDT"/>
    <property type="match status" value="1"/>
</dbReference>
<keyword evidence="3" id="KW-0812">Transmembrane</keyword>
<dbReference type="Proteomes" id="UP000604825">
    <property type="component" value="Unassembled WGS sequence"/>
</dbReference>
<reference evidence="11" key="1">
    <citation type="submission" date="2020-10" db="EMBL/GenBank/DDBJ databases">
        <authorList>
            <person name="Han B."/>
            <person name="Lu T."/>
            <person name="Zhao Q."/>
            <person name="Huang X."/>
            <person name="Zhao Y."/>
        </authorList>
    </citation>
    <scope>NUCLEOTIDE SEQUENCE</scope>
</reference>
<evidence type="ECO:0000256" key="6">
    <source>
        <dbReference type="ARBA" id="ARBA00023141"/>
    </source>
</evidence>
<sequence length="592" mass="64496">MVLHATAALPDLASVESIASAASGLHTNVLVHASGYFLAAASWGIHVFQLSIGFGPALACFRLGPVEYALRAILFGGYVVPEPGFAPDDDQEFGFAPDDPDLLRNRPALAQCELTLNAKGLNVAHEAFVDTAGAAEHAAAGGLWDTAVIASARAAELYGLQVLADGIQGDAGNGTRFVMLARDPIIPPFKTYIVFGHDTKDYLHDIAPQYTAETHCLLTHNCNNFSHDHEVAQLLAATPPHLSAQAIATELVHCGTEDIECADVVVTSPVRCSTLVLSQTACVLVSATSPPCNTFAQEFNISKGVSSKERVMFCRDASTSDAYKVFKMQHKFSELETLWPPSAWRCSVGSRAAKGTVRRVVLYSELVHYQMNEIIARGHALINHVARKDSAAAGISFQKKYLSSKQKHDEASLVSCDAGLRPLPWPSFNMVERYSVLCHLGRLWKTPWFPSLRQLIRCVPATALQKLLTCMMVLSVNTAGCILIPEKVYGNGYLTCCIELQPWPPPIILPATGLYYPINTLVLADNSGLVQLSHCNASTASQQLFSVRVQVSDETRHGDRLSMVRTVNMSRMTLWPLVWDFVDTTAIFMKMP</sequence>
<dbReference type="InterPro" id="IPR008915">
    <property type="entry name" value="Peptidase_M50"/>
</dbReference>
<comment type="caution">
    <text evidence="11">The sequence shown here is derived from an EMBL/GenBank/DDBJ whole genome shotgun (WGS) entry which is preliminary data.</text>
</comment>
<keyword evidence="4" id="KW-1133">Transmembrane helix</keyword>
<keyword evidence="5" id="KW-0472">Membrane</keyword>
<dbReference type="InterPro" id="IPR001086">
    <property type="entry name" value="Preph_deHydtase"/>
</dbReference>
<organism evidence="11 12">
    <name type="scientific">Miscanthus lutarioriparius</name>
    <dbReference type="NCBI Taxonomy" id="422564"/>
    <lineage>
        <taxon>Eukaryota</taxon>
        <taxon>Viridiplantae</taxon>
        <taxon>Streptophyta</taxon>
        <taxon>Embryophyta</taxon>
        <taxon>Tracheophyta</taxon>
        <taxon>Spermatophyta</taxon>
        <taxon>Magnoliopsida</taxon>
        <taxon>Liliopsida</taxon>
        <taxon>Poales</taxon>
        <taxon>Poaceae</taxon>
        <taxon>PACMAD clade</taxon>
        <taxon>Panicoideae</taxon>
        <taxon>Andropogonodae</taxon>
        <taxon>Andropogoneae</taxon>
        <taxon>Saccharinae</taxon>
        <taxon>Miscanthus</taxon>
    </lineage>
</organism>
<dbReference type="EMBL" id="CAJGYO010000016">
    <property type="protein sequence ID" value="CAD6271647.1"/>
    <property type="molecule type" value="Genomic_DNA"/>
</dbReference>
<dbReference type="GO" id="GO:0004664">
    <property type="term" value="F:prephenate dehydratase activity"/>
    <property type="evidence" value="ECO:0007669"/>
    <property type="project" value="InterPro"/>
</dbReference>
<dbReference type="PROSITE" id="PS51171">
    <property type="entry name" value="PREPHENATE_DEHYDR_3"/>
    <property type="match status" value="1"/>
</dbReference>
<keyword evidence="7" id="KW-0584">Phenylalanine biosynthesis</keyword>
<dbReference type="GO" id="GO:0047769">
    <property type="term" value="F:arogenate dehydratase activity"/>
    <property type="evidence" value="ECO:0007669"/>
    <property type="project" value="TreeGrafter"/>
</dbReference>
<dbReference type="Pfam" id="PF02163">
    <property type="entry name" value="Peptidase_M50"/>
    <property type="match status" value="1"/>
</dbReference>
<evidence type="ECO:0000256" key="8">
    <source>
        <dbReference type="ARBA" id="ARBA00023239"/>
    </source>
</evidence>
<dbReference type="PANTHER" id="PTHR21022">
    <property type="entry name" value="PREPHENATE DEHYDRATASE P PROTEIN"/>
    <property type="match status" value="1"/>
</dbReference>
<dbReference type="GO" id="GO:0009094">
    <property type="term" value="P:L-phenylalanine biosynthetic process"/>
    <property type="evidence" value="ECO:0007669"/>
    <property type="project" value="UniProtKB-KW"/>
</dbReference>
<comment type="pathway">
    <text evidence="9">Amino-acid biosynthesis.</text>
</comment>
<evidence type="ECO:0000256" key="1">
    <source>
        <dbReference type="ARBA" id="ARBA00004141"/>
    </source>
</evidence>
<dbReference type="GO" id="GO:0016020">
    <property type="term" value="C:membrane"/>
    <property type="evidence" value="ECO:0007669"/>
    <property type="project" value="UniProtKB-SubCell"/>
</dbReference>
<comment type="subcellular location">
    <subcellularLocation>
        <location evidence="1">Membrane</location>
        <topology evidence="1">Multi-pass membrane protein</topology>
    </subcellularLocation>
</comment>
<keyword evidence="8" id="KW-0456">Lyase</keyword>
<dbReference type="GO" id="GO:0006508">
    <property type="term" value="P:proteolysis"/>
    <property type="evidence" value="ECO:0007669"/>
    <property type="project" value="InterPro"/>
</dbReference>
<evidence type="ECO:0000256" key="4">
    <source>
        <dbReference type="ARBA" id="ARBA00022989"/>
    </source>
</evidence>
<protein>
    <recommendedName>
        <fullName evidence="10">Prephenate dehydratase domain-containing protein</fullName>
    </recommendedName>
</protein>
<evidence type="ECO:0000256" key="2">
    <source>
        <dbReference type="ARBA" id="ARBA00022605"/>
    </source>
</evidence>
<proteinExistence type="predicted"/>